<organism evidence="1 2">
    <name type="scientific">Limosa lapponica baueri</name>
    <dbReference type="NCBI Taxonomy" id="1758121"/>
    <lineage>
        <taxon>Eukaryota</taxon>
        <taxon>Metazoa</taxon>
        <taxon>Chordata</taxon>
        <taxon>Craniata</taxon>
        <taxon>Vertebrata</taxon>
        <taxon>Euteleostomi</taxon>
        <taxon>Archelosauria</taxon>
        <taxon>Archosauria</taxon>
        <taxon>Dinosauria</taxon>
        <taxon>Saurischia</taxon>
        <taxon>Theropoda</taxon>
        <taxon>Coelurosauria</taxon>
        <taxon>Aves</taxon>
        <taxon>Neognathae</taxon>
        <taxon>Neoaves</taxon>
        <taxon>Charadriiformes</taxon>
        <taxon>Scolopacidae</taxon>
        <taxon>Limosa</taxon>
    </lineage>
</organism>
<sequence length="115" mass="13189">MSRITVTLQQTVRIQASLKGVAKSPSETFGQAVNLSDFHRKGANENQALYLLVSHFKLPSAVNEYRDHFWNIGQVKSMAGKKDHTKHLHFGLTGTRRFCDCYILKIRQVLVQYIR</sequence>
<evidence type="ECO:0000313" key="1">
    <source>
        <dbReference type="EMBL" id="PKU32328.1"/>
    </source>
</evidence>
<dbReference type="EMBL" id="KZ511452">
    <property type="protein sequence ID" value="PKU32328.1"/>
    <property type="molecule type" value="Genomic_DNA"/>
</dbReference>
<reference evidence="2" key="1">
    <citation type="submission" date="2017-11" db="EMBL/GenBank/DDBJ databases">
        <authorList>
            <person name="Lima N.C."/>
            <person name="Parody-Merino A.M."/>
            <person name="Battley P.F."/>
            <person name="Fidler A.E."/>
            <person name="Prosdocimi F."/>
        </authorList>
    </citation>
    <scope>NUCLEOTIDE SEQUENCE [LARGE SCALE GENOMIC DNA]</scope>
</reference>
<keyword evidence="2" id="KW-1185">Reference proteome</keyword>
<name>A0A2I0TEU5_LIMLA</name>
<gene>
    <name evidence="1" type="ORF">llap_17369</name>
</gene>
<accession>A0A2I0TEU5</accession>
<protein>
    <submittedName>
        <fullName evidence="1">Uncharacterized protein</fullName>
    </submittedName>
</protein>
<dbReference type="Proteomes" id="UP000233556">
    <property type="component" value="Unassembled WGS sequence"/>
</dbReference>
<dbReference type="AlphaFoldDB" id="A0A2I0TEU5"/>
<reference evidence="2" key="2">
    <citation type="submission" date="2017-12" db="EMBL/GenBank/DDBJ databases">
        <title>Genome sequence of the Bar-tailed Godwit (Limosa lapponica baueri).</title>
        <authorList>
            <person name="Lima N.C.B."/>
            <person name="Parody-Merino A.M."/>
            <person name="Battley P.F."/>
            <person name="Fidler A.E."/>
            <person name="Prosdocimi F."/>
        </authorList>
    </citation>
    <scope>NUCLEOTIDE SEQUENCE [LARGE SCALE GENOMIC DNA]</scope>
</reference>
<evidence type="ECO:0000313" key="2">
    <source>
        <dbReference type="Proteomes" id="UP000233556"/>
    </source>
</evidence>
<proteinExistence type="predicted"/>